<dbReference type="STRING" id="930129.SAMN05216352_106239"/>
<reference evidence="1 2" key="1">
    <citation type="submission" date="2016-10" db="EMBL/GenBank/DDBJ databases">
        <authorList>
            <person name="de Groot N.N."/>
        </authorList>
    </citation>
    <scope>NUCLEOTIDE SEQUENCE [LARGE SCALE GENOMIC DNA]</scope>
    <source>
        <strain evidence="2">P4B,CCM 7963,CECT 7998,DSM 25260,IBRC-M 10614,KCTC 13821</strain>
    </source>
</reference>
<evidence type="ECO:0000313" key="2">
    <source>
        <dbReference type="Proteomes" id="UP000199017"/>
    </source>
</evidence>
<dbReference type="AlphaFoldDB" id="A0A1G8JLJ8"/>
<sequence>MSSSDGPDHFEEYKKNSNKHFFITNEEGCSYRTMFERYLLNYDIHDFQTMDLMEYRSYQIDGNERAGICCFALYDCERRSGERQAGNPESLRKVRPDLIPHADKKWLSPAVEAFVELVLDSMKETEKGVL</sequence>
<dbReference type="EMBL" id="FNDU01000006">
    <property type="protein sequence ID" value="SDI31877.1"/>
    <property type="molecule type" value="Genomic_DNA"/>
</dbReference>
<organism evidence="1 2">
    <name type="scientific">Alteribacillus bidgolensis</name>
    <dbReference type="NCBI Taxonomy" id="930129"/>
    <lineage>
        <taxon>Bacteria</taxon>
        <taxon>Bacillati</taxon>
        <taxon>Bacillota</taxon>
        <taxon>Bacilli</taxon>
        <taxon>Bacillales</taxon>
        <taxon>Bacillaceae</taxon>
        <taxon>Alteribacillus</taxon>
    </lineage>
</organism>
<keyword evidence="2" id="KW-1185">Reference proteome</keyword>
<proteinExistence type="predicted"/>
<name>A0A1G8JLJ8_9BACI</name>
<dbReference type="Proteomes" id="UP000199017">
    <property type="component" value="Unassembled WGS sequence"/>
</dbReference>
<gene>
    <name evidence="1" type="ORF">SAMN05216352_106239</name>
</gene>
<evidence type="ECO:0000313" key="1">
    <source>
        <dbReference type="EMBL" id="SDI31877.1"/>
    </source>
</evidence>
<protein>
    <submittedName>
        <fullName evidence="1">Uncharacterized protein</fullName>
    </submittedName>
</protein>
<accession>A0A1G8JLJ8</accession>